<evidence type="ECO:0000256" key="4">
    <source>
        <dbReference type="ARBA" id="ARBA00023136"/>
    </source>
</evidence>
<comment type="function">
    <text evidence="1 8">The Vlp and Vsp proteins are antigenically distinct proteins, only one vlp or vsp gene is transcriptionally active at any one time. Switching between these genes is a mechanism of host immune response evasion.</text>
</comment>
<dbReference type="InterPro" id="IPR000680">
    <property type="entry name" value="Borrelia_lipo"/>
</dbReference>
<keyword evidence="3" id="KW-0732">Signal</keyword>
<sequence length="365" mass="38220">MKEKKGLGEIGRREERREGRVRRRIIKGIVMVLVMMVMGCNSGGRDPEKVFLSEMVNLGKGFLDVFVSFGDMITETLGIKADTKKSEIGGYFSKIAETMKEVKVKLGEIIEKNGHYPKVKEKVEEFVEKISKIEEGAKIAASGATDGASIGEIVKANAGVSVDATSVNVLVKGIKGIVDLVITEGNGEADKTSPVEDDKKNIGKLFGGKTEDAGGAEDKHVAAASASIGAVSGADILKAVAGANADAKKDGKVNEAVDAAALALAKGTNAENEDQIKDSAKKDAIIAAGIALRAMAKDGKFIVKNNAASHTEAEGAKGVAANAVNKVLSTLTIAIRNTVDEGLKEINKVLGEIKQGEGSETKINE</sequence>
<keyword evidence="7 8" id="KW-0449">Lipoprotein</keyword>
<evidence type="ECO:0000313" key="9">
    <source>
        <dbReference type="EMBL" id="AHH07849.1"/>
    </source>
</evidence>
<evidence type="ECO:0000256" key="8">
    <source>
        <dbReference type="RuleBase" id="RU363105"/>
    </source>
</evidence>
<dbReference type="SUPFAM" id="SSF74748">
    <property type="entry name" value="Variable surface antigen VlsE"/>
    <property type="match status" value="1"/>
</dbReference>
<evidence type="ECO:0000256" key="5">
    <source>
        <dbReference type="ARBA" id="ARBA00023139"/>
    </source>
</evidence>
<evidence type="ECO:0000256" key="1">
    <source>
        <dbReference type="ARBA" id="ARBA00003932"/>
    </source>
</evidence>
<organism evidence="9">
    <name type="scientific">Borrelia crocidurae DOU</name>
    <dbReference type="NCBI Taxonomy" id="1293575"/>
    <lineage>
        <taxon>Bacteria</taxon>
        <taxon>Pseudomonadati</taxon>
        <taxon>Spirochaetota</taxon>
        <taxon>Spirochaetia</taxon>
        <taxon>Spirochaetales</taxon>
        <taxon>Borreliaceae</taxon>
        <taxon>Borrelia</taxon>
    </lineage>
</organism>
<accession>W5SL32</accession>
<keyword evidence="4 8" id="KW-0472">Membrane</keyword>
<name>W5SL32_9SPIR</name>
<dbReference type="Pfam" id="PF00921">
    <property type="entry name" value="Lipoprotein_2"/>
    <property type="match status" value="1"/>
</dbReference>
<gene>
    <name evidence="9" type="ORF">BCD_1783</name>
</gene>
<dbReference type="HOGENOM" id="CLU_054711_0_0_12"/>
<dbReference type="RefSeq" id="WP_025401628.1">
    <property type="nucleotide sequence ID" value="NZ_CP004339.1"/>
</dbReference>
<evidence type="ECO:0000256" key="6">
    <source>
        <dbReference type="ARBA" id="ARBA00023237"/>
    </source>
</evidence>
<comment type="subcellular location">
    <subcellularLocation>
        <location evidence="2 8">Cell outer membrane</location>
        <topology evidence="2 8">Lipid-anchor</topology>
    </subcellularLocation>
</comment>
<proteinExistence type="predicted"/>
<dbReference type="AlphaFoldDB" id="W5SL32"/>
<keyword evidence="6 8" id="KW-0998">Cell outer membrane</keyword>
<keyword evidence="5 8" id="KW-0564">Palmitate</keyword>
<reference evidence="9" key="1">
    <citation type="submission" date="2013-02" db="EMBL/GenBank/DDBJ databases">
        <title>Comparative genomics of Borrelia species.</title>
        <authorList>
            <person name="Schwan T.G."/>
            <person name="Raffel S.J."/>
            <person name="Porcella S.F."/>
        </authorList>
    </citation>
    <scope>NUCLEOTIDE SEQUENCE</scope>
    <source>
        <strain evidence="9">DOU</strain>
        <plasmid evidence="9">unnamed</plasmid>
    </source>
</reference>
<keyword evidence="9" id="KW-0614">Plasmid</keyword>
<evidence type="ECO:0000256" key="2">
    <source>
        <dbReference type="ARBA" id="ARBA00004459"/>
    </source>
</evidence>
<protein>
    <recommendedName>
        <fullName evidence="8">Variable large protein</fullName>
    </recommendedName>
</protein>
<evidence type="ECO:0000256" key="7">
    <source>
        <dbReference type="ARBA" id="ARBA00023288"/>
    </source>
</evidence>
<geneLocation type="plasmid" evidence="9">
    <name>unnamed</name>
</geneLocation>
<evidence type="ECO:0000256" key="3">
    <source>
        <dbReference type="ARBA" id="ARBA00022729"/>
    </source>
</evidence>
<dbReference type="GO" id="GO:0009279">
    <property type="term" value="C:cell outer membrane"/>
    <property type="evidence" value="ECO:0007669"/>
    <property type="project" value="UniProtKB-SubCell"/>
</dbReference>
<dbReference type="EMBL" id="CP004339">
    <property type="protein sequence ID" value="AHH07849.1"/>
    <property type="molecule type" value="Genomic_DNA"/>
</dbReference>